<accession>A0A6J5Q4C0</accession>
<evidence type="ECO:0000313" key="1">
    <source>
        <dbReference type="EMBL" id="CAB4176195.1"/>
    </source>
</evidence>
<name>A0A6J5Q4C0_9CAUD</name>
<sequence length="415" mass="43823">MSATIVQSGTYLLEIGTGNIINQFTLNSATLGVLDVNKLEGETEYADITAYADTIDYRRGRQRVVDQQNQAGLLNFRMADNVASGNLNPLYSGSTFWSTSEGVPGLAPMRPVRLSRSGVYLFKGRVTSYTYEYQLGGLDLVNVHCSDDQLLLGQAILPATATSAQLSGARVTAILDNTAVAYPTTRSVSSGTVTVGAFAIAADTSASSYLQRVVEAEQGRLFVSRSGVLTFQNRIGSTLTAPTVLFSDAGQIPYNEVSIDFDQTNVVNRAAVTIEGGTEQVSSNAASQARYFVQAVGIADSLLSTNAQASTLADYLLVPYPQPRYSRLGTSFALLTDAQRTTVAALEIGDSIQVTKAMLAGGSITQVLAIEGIDATITVSGGHSVTLYTSPQVVLGTFILNDPAYGILSTTNALG</sequence>
<organism evidence="1">
    <name type="scientific">uncultured Caudovirales phage</name>
    <dbReference type="NCBI Taxonomy" id="2100421"/>
    <lineage>
        <taxon>Viruses</taxon>
        <taxon>Duplodnaviria</taxon>
        <taxon>Heunggongvirae</taxon>
        <taxon>Uroviricota</taxon>
        <taxon>Caudoviricetes</taxon>
        <taxon>Peduoviridae</taxon>
        <taxon>Maltschvirus</taxon>
        <taxon>Maltschvirus maltsch</taxon>
    </lineage>
</organism>
<evidence type="ECO:0000313" key="2">
    <source>
        <dbReference type="EMBL" id="CAB4189477.1"/>
    </source>
</evidence>
<dbReference type="EMBL" id="LR796933">
    <property type="protein sequence ID" value="CAB4176195.1"/>
    <property type="molecule type" value="Genomic_DNA"/>
</dbReference>
<gene>
    <name evidence="2" type="ORF">UFOVP1208_2</name>
    <name evidence="3" type="ORF">UFOVP1263_11</name>
    <name evidence="1" type="ORF">UFOVP980_21</name>
</gene>
<dbReference type="EMBL" id="LR797139">
    <property type="protein sequence ID" value="CAB4189477.1"/>
    <property type="molecule type" value="Genomic_DNA"/>
</dbReference>
<evidence type="ECO:0000313" key="3">
    <source>
        <dbReference type="EMBL" id="CAB4194091.1"/>
    </source>
</evidence>
<reference evidence="1" key="1">
    <citation type="submission" date="2020-05" db="EMBL/GenBank/DDBJ databases">
        <authorList>
            <person name="Chiriac C."/>
            <person name="Salcher M."/>
            <person name="Ghai R."/>
            <person name="Kavagutti S V."/>
        </authorList>
    </citation>
    <scope>NUCLEOTIDE SEQUENCE</scope>
</reference>
<proteinExistence type="predicted"/>
<protein>
    <submittedName>
        <fullName evidence="1">Uncharacterized protein</fullName>
    </submittedName>
</protein>
<dbReference type="EMBL" id="LR797200">
    <property type="protein sequence ID" value="CAB4194091.1"/>
    <property type="molecule type" value="Genomic_DNA"/>
</dbReference>